<proteinExistence type="predicted"/>
<dbReference type="InterPro" id="IPR011727">
    <property type="entry name" value="CHP02117"/>
</dbReference>
<keyword evidence="3" id="KW-1185">Reference proteome</keyword>
<keyword evidence="1" id="KW-1133">Transmembrane helix</keyword>
<keyword evidence="1" id="KW-0472">Membrane</keyword>
<dbReference type="EMBL" id="BAABGQ010000005">
    <property type="protein sequence ID" value="GAA4497341.1"/>
    <property type="molecule type" value="Genomic_DNA"/>
</dbReference>
<reference evidence="3" key="1">
    <citation type="journal article" date="2019" name="Int. J. Syst. Evol. Microbiol.">
        <title>The Global Catalogue of Microorganisms (GCM) 10K type strain sequencing project: providing services to taxonomists for standard genome sequencing and annotation.</title>
        <authorList>
            <consortium name="The Broad Institute Genomics Platform"/>
            <consortium name="The Broad Institute Genome Sequencing Center for Infectious Disease"/>
            <person name="Wu L."/>
            <person name="Ma J."/>
        </authorList>
    </citation>
    <scope>NUCLEOTIDE SEQUENCE [LARGE SCALE GENOMIC DNA]</scope>
    <source>
        <strain evidence="3">JCM 17841</strain>
    </source>
</reference>
<evidence type="ECO:0000313" key="3">
    <source>
        <dbReference type="Proteomes" id="UP001501243"/>
    </source>
</evidence>
<evidence type="ECO:0000313" key="2">
    <source>
        <dbReference type="EMBL" id="GAA4497341.1"/>
    </source>
</evidence>
<accession>A0ABP8Q449</accession>
<dbReference type="Proteomes" id="UP001501243">
    <property type="component" value="Unassembled WGS sequence"/>
</dbReference>
<evidence type="ECO:0000256" key="1">
    <source>
        <dbReference type="SAM" id="Phobius"/>
    </source>
</evidence>
<protein>
    <submittedName>
        <fullName evidence="2">TIGR02117 family protein</fullName>
    </submittedName>
</protein>
<comment type="caution">
    <text evidence="2">The sequence shown here is derived from an EMBL/GenBank/DDBJ whole genome shotgun (WGS) entry which is preliminary data.</text>
</comment>
<dbReference type="RefSeq" id="WP_208131636.1">
    <property type="nucleotide sequence ID" value="NZ_BAABGQ010000005.1"/>
</dbReference>
<feature type="transmembrane region" description="Helical" evidence="1">
    <location>
        <begin position="12"/>
        <end position="29"/>
    </location>
</feature>
<keyword evidence="1" id="KW-0812">Transmembrane</keyword>
<dbReference type="NCBIfam" id="TIGR02117">
    <property type="entry name" value="chp_urease_rgn"/>
    <property type="match status" value="1"/>
</dbReference>
<gene>
    <name evidence="2" type="ORF">GCM10023172_12140</name>
</gene>
<name>A0ABP8Q449_9BACT</name>
<dbReference type="Pfam" id="PF09601">
    <property type="entry name" value="DUF2459"/>
    <property type="match status" value="1"/>
</dbReference>
<organism evidence="2 3">
    <name type="scientific">Hymenobacter ginsengisoli</name>
    <dbReference type="NCBI Taxonomy" id="1051626"/>
    <lineage>
        <taxon>Bacteria</taxon>
        <taxon>Pseudomonadati</taxon>
        <taxon>Bacteroidota</taxon>
        <taxon>Cytophagia</taxon>
        <taxon>Cytophagales</taxon>
        <taxon>Hymenobacteraceae</taxon>
        <taxon>Hymenobacter</taxon>
    </lineage>
</organism>
<sequence length="230" mass="25785">MSPLLRKTLKLTAYSVGALVGAVAAYWGVAQVLSRIPVAAEPTTEAATVPLFIHSNGVHTDLVVPVKSSYIDWSQQLPFSNTQAHDSTYHFVGIGWGDKGFYLETPTWAELKPRTAIRAGFWLSTTLMHATYYREADLVASPQCVPLRLTPTQYRRLIAYIEKSFQRDAAGNFNWIPGHSYADHDAFYEANNRYSVLNTCNTWANKGLKISGQKASLWTPFDTGILYQYR</sequence>